<keyword evidence="9" id="KW-1185">Reference proteome</keyword>
<evidence type="ECO:0000256" key="2">
    <source>
        <dbReference type="ARBA" id="ARBA00022475"/>
    </source>
</evidence>
<feature type="transmembrane region" description="Helical" evidence="6">
    <location>
        <begin position="141"/>
        <end position="160"/>
    </location>
</feature>
<evidence type="ECO:0000313" key="9">
    <source>
        <dbReference type="Proteomes" id="UP000197215"/>
    </source>
</evidence>
<name>A0A212TDL4_9BURK</name>
<comment type="subcellular location">
    <subcellularLocation>
        <location evidence="1">Cell membrane</location>
        <topology evidence="1">Multi-pass membrane protein</topology>
    </subcellularLocation>
</comment>
<dbReference type="AlphaFoldDB" id="A0A212TDL4"/>
<dbReference type="Pfam" id="PF07690">
    <property type="entry name" value="MFS_1"/>
    <property type="match status" value="1"/>
</dbReference>
<dbReference type="PROSITE" id="PS50850">
    <property type="entry name" value="MFS"/>
    <property type="match status" value="1"/>
</dbReference>
<gene>
    <name evidence="8" type="ORF">SAMN06295916_1025</name>
</gene>
<feature type="transmembrane region" description="Helical" evidence="6">
    <location>
        <begin position="172"/>
        <end position="191"/>
    </location>
</feature>
<accession>A0A212TDL4</accession>
<keyword evidence="3 6" id="KW-0812">Transmembrane</keyword>
<feature type="domain" description="Major facilitator superfamily (MFS) profile" evidence="7">
    <location>
        <begin position="17"/>
        <end position="414"/>
    </location>
</feature>
<feature type="transmembrane region" description="Helical" evidence="6">
    <location>
        <begin position="86"/>
        <end position="106"/>
    </location>
</feature>
<feature type="transmembrane region" description="Helical" evidence="6">
    <location>
        <begin position="51"/>
        <end position="74"/>
    </location>
</feature>
<dbReference type="OrthoDB" id="5291895at2"/>
<protein>
    <submittedName>
        <fullName evidence="8">Predicted arabinose efflux permease, MFS family</fullName>
    </submittedName>
</protein>
<feature type="transmembrane region" description="Helical" evidence="6">
    <location>
        <begin position="112"/>
        <end position="129"/>
    </location>
</feature>
<keyword evidence="2" id="KW-1003">Cell membrane</keyword>
<feature type="transmembrane region" description="Helical" evidence="6">
    <location>
        <begin position="12"/>
        <end position="31"/>
    </location>
</feature>
<dbReference type="InterPro" id="IPR020846">
    <property type="entry name" value="MFS_dom"/>
</dbReference>
<keyword evidence="5 6" id="KW-0472">Membrane</keyword>
<dbReference type="InterPro" id="IPR011701">
    <property type="entry name" value="MFS"/>
</dbReference>
<sequence length="420" mass="46375">MTNQPNLPMRGVWAFRVFACFAFGYFLSYAFRSVNAVIAPELMQDLSISNSQLGLLSAAYFIGFSTMQIPLGVALDKFGARRTESVLLLIALVGAITFAYAESLLGLTVGRLLIGVGVSACLMASFTAYRRWFAIEQQGQLASAMLVFGTMGALVTTVPVQLALPHIGWRGVFWVTALLVALSFIAIRFGLPTFDDHPISNNQNSSAEEKSFSLKDILKHSFFIRMLPIGIVNHGGFLSLQTLWIGPWMIQVLGYDPEQSAQILFLFNGVMLLGYAFNAWFIPRANSKGYKTLNYVKWLLAVGLVAQLFAITLTIQYSWILWILLAVTATGHILGQSTVITVFPTRNAGIASTSYNLLIFVGAFIFQWGIGWGIDVLTAAGATKPDAFRQVFFAFLILQVISYLWFLFYPKPLKHHLAGS</sequence>
<proteinExistence type="predicted"/>
<evidence type="ECO:0000259" key="7">
    <source>
        <dbReference type="PROSITE" id="PS50850"/>
    </source>
</evidence>
<evidence type="ECO:0000256" key="5">
    <source>
        <dbReference type="ARBA" id="ARBA00023136"/>
    </source>
</evidence>
<feature type="transmembrane region" description="Helical" evidence="6">
    <location>
        <begin position="387"/>
        <end position="408"/>
    </location>
</feature>
<feature type="transmembrane region" description="Helical" evidence="6">
    <location>
        <begin position="295"/>
        <end position="313"/>
    </location>
</feature>
<feature type="transmembrane region" description="Helical" evidence="6">
    <location>
        <begin position="319"/>
        <end position="343"/>
    </location>
</feature>
<feature type="transmembrane region" description="Helical" evidence="6">
    <location>
        <begin position="355"/>
        <end position="375"/>
    </location>
</feature>
<dbReference type="InterPro" id="IPR036259">
    <property type="entry name" value="MFS_trans_sf"/>
</dbReference>
<evidence type="ECO:0000313" key="8">
    <source>
        <dbReference type="EMBL" id="SNC64112.1"/>
    </source>
</evidence>
<evidence type="ECO:0000256" key="1">
    <source>
        <dbReference type="ARBA" id="ARBA00004651"/>
    </source>
</evidence>
<dbReference type="InterPro" id="IPR050189">
    <property type="entry name" value="MFS_Efflux_Transporters"/>
</dbReference>
<reference evidence="8 9" key="1">
    <citation type="submission" date="2017-06" db="EMBL/GenBank/DDBJ databases">
        <authorList>
            <person name="Kim H.J."/>
            <person name="Triplett B.A."/>
        </authorList>
    </citation>
    <scope>NUCLEOTIDE SEQUENCE [LARGE SCALE GENOMIC DNA]</scope>
    <source>
        <strain evidence="8 9">MWH-VicM1</strain>
    </source>
</reference>
<organism evidence="8 9">
    <name type="scientific">Polynucleobacter victoriensis</name>
    <dbReference type="NCBI Taxonomy" id="2049319"/>
    <lineage>
        <taxon>Bacteria</taxon>
        <taxon>Pseudomonadati</taxon>
        <taxon>Pseudomonadota</taxon>
        <taxon>Betaproteobacteria</taxon>
        <taxon>Burkholderiales</taxon>
        <taxon>Burkholderiaceae</taxon>
        <taxon>Polynucleobacter</taxon>
    </lineage>
</organism>
<dbReference type="Gene3D" id="1.20.1250.20">
    <property type="entry name" value="MFS general substrate transporter like domains"/>
    <property type="match status" value="1"/>
</dbReference>
<dbReference type="EMBL" id="FYEX01000001">
    <property type="protein sequence ID" value="SNC64112.1"/>
    <property type="molecule type" value="Genomic_DNA"/>
</dbReference>
<feature type="transmembrane region" description="Helical" evidence="6">
    <location>
        <begin position="222"/>
        <end position="243"/>
    </location>
</feature>
<dbReference type="GO" id="GO:0005886">
    <property type="term" value="C:plasma membrane"/>
    <property type="evidence" value="ECO:0007669"/>
    <property type="project" value="UniProtKB-SubCell"/>
</dbReference>
<dbReference type="GO" id="GO:0022857">
    <property type="term" value="F:transmembrane transporter activity"/>
    <property type="evidence" value="ECO:0007669"/>
    <property type="project" value="InterPro"/>
</dbReference>
<dbReference type="PANTHER" id="PTHR43124">
    <property type="entry name" value="PURINE EFFLUX PUMP PBUE"/>
    <property type="match status" value="1"/>
</dbReference>
<evidence type="ECO:0000256" key="4">
    <source>
        <dbReference type="ARBA" id="ARBA00022989"/>
    </source>
</evidence>
<dbReference type="SUPFAM" id="SSF103473">
    <property type="entry name" value="MFS general substrate transporter"/>
    <property type="match status" value="1"/>
</dbReference>
<evidence type="ECO:0000256" key="3">
    <source>
        <dbReference type="ARBA" id="ARBA00022692"/>
    </source>
</evidence>
<keyword evidence="4 6" id="KW-1133">Transmembrane helix</keyword>
<evidence type="ECO:0000256" key="6">
    <source>
        <dbReference type="SAM" id="Phobius"/>
    </source>
</evidence>
<dbReference type="PANTHER" id="PTHR43124:SF3">
    <property type="entry name" value="CHLORAMPHENICOL EFFLUX PUMP RV0191"/>
    <property type="match status" value="1"/>
</dbReference>
<dbReference type="RefSeq" id="WP_088812867.1">
    <property type="nucleotide sequence ID" value="NZ_FYEX01000001.1"/>
</dbReference>
<dbReference type="Proteomes" id="UP000197215">
    <property type="component" value="Unassembled WGS sequence"/>
</dbReference>
<feature type="transmembrane region" description="Helical" evidence="6">
    <location>
        <begin position="263"/>
        <end position="283"/>
    </location>
</feature>